<dbReference type="InterPro" id="IPR014710">
    <property type="entry name" value="RmlC-like_jellyroll"/>
</dbReference>
<dbReference type="PIRSF" id="PIRSF001480">
    <property type="entry name" value="Mannose-6-phosphate_isomerase"/>
    <property type="match status" value="1"/>
</dbReference>
<dbReference type="PANTHER" id="PTHR10309:SF0">
    <property type="entry name" value="MANNOSE-6-PHOSPHATE ISOMERASE"/>
    <property type="match status" value="1"/>
</dbReference>
<reference evidence="18 19" key="1">
    <citation type="journal article" date="2013" name="Curr. Biol.">
        <title>Shared signatures of parasitism and phylogenomics unite Cryptomycota and microsporidia.</title>
        <authorList>
            <person name="James T.Y."/>
            <person name="Pelin A."/>
            <person name="Bonen L."/>
            <person name="Ahrendt S."/>
            <person name="Sain D."/>
            <person name="Corradi N."/>
            <person name="Stajich J.E."/>
        </authorList>
    </citation>
    <scope>NUCLEOTIDE SEQUENCE [LARGE SCALE GENOMIC DNA]</scope>
    <source>
        <strain evidence="18 19">CSF55</strain>
    </source>
</reference>
<dbReference type="Proteomes" id="UP000030755">
    <property type="component" value="Unassembled WGS sequence"/>
</dbReference>
<evidence type="ECO:0000256" key="8">
    <source>
        <dbReference type="ARBA" id="ARBA00022833"/>
    </source>
</evidence>
<comment type="similarity">
    <text evidence="4 13">Belongs to the mannose-6-phosphate isomerase type 1 family.</text>
</comment>
<dbReference type="Pfam" id="PF20512">
    <property type="entry name" value="PMI_typeI_hel"/>
    <property type="match status" value="1"/>
</dbReference>
<comment type="catalytic activity">
    <reaction evidence="1 12">
        <text>D-mannose 6-phosphate = D-fructose 6-phosphate</text>
        <dbReference type="Rhea" id="RHEA:12356"/>
        <dbReference type="ChEBI" id="CHEBI:58735"/>
        <dbReference type="ChEBI" id="CHEBI:61527"/>
        <dbReference type="EC" id="5.3.1.8"/>
    </reaction>
</comment>
<evidence type="ECO:0000256" key="6">
    <source>
        <dbReference type="ARBA" id="ARBA00018236"/>
    </source>
</evidence>
<dbReference type="EC" id="5.3.1.8" evidence="5 12"/>
<dbReference type="PRINTS" id="PR00714">
    <property type="entry name" value="MAN6PISMRASE"/>
</dbReference>
<evidence type="ECO:0000256" key="7">
    <source>
        <dbReference type="ARBA" id="ARBA00022723"/>
    </source>
</evidence>
<feature type="binding site" evidence="11">
    <location>
        <position position="98"/>
    </location>
    <ligand>
        <name>Zn(2+)</name>
        <dbReference type="ChEBI" id="CHEBI:29105"/>
    </ligand>
</feature>
<evidence type="ECO:0000256" key="13">
    <source>
        <dbReference type="RuleBase" id="RU004189"/>
    </source>
</evidence>
<dbReference type="UniPathway" id="UPA00126">
    <property type="reaction ID" value="UER00423"/>
</dbReference>
<dbReference type="AlphaFoldDB" id="A0A075AZJ3"/>
<dbReference type="NCBIfam" id="TIGR00218">
    <property type="entry name" value="manA"/>
    <property type="match status" value="1"/>
</dbReference>
<evidence type="ECO:0000259" key="17">
    <source>
        <dbReference type="Pfam" id="PF20512"/>
    </source>
</evidence>
<accession>A0A075AZJ3</accession>
<dbReference type="SUPFAM" id="SSF51182">
    <property type="entry name" value="RmlC-like cupins"/>
    <property type="match status" value="1"/>
</dbReference>
<dbReference type="Gene3D" id="1.10.441.10">
    <property type="entry name" value="Phosphomannose Isomerase, domain 2"/>
    <property type="match status" value="1"/>
</dbReference>
<feature type="binding site" evidence="11">
    <location>
        <position position="250"/>
    </location>
    <ligand>
        <name>Zn(2+)</name>
        <dbReference type="ChEBI" id="CHEBI:29105"/>
    </ligand>
</feature>
<dbReference type="OrthoDB" id="6605218at2759"/>
<dbReference type="PROSITE" id="PS00966">
    <property type="entry name" value="PMI_I_2"/>
    <property type="match status" value="1"/>
</dbReference>
<evidence type="ECO:0000256" key="9">
    <source>
        <dbReference type="ARBA" id="ARBA00023235"/>
    </source>
</evidence>
<feature type="domain" description="Phosphomannose isomerase type I C-terminal" evidence="15">
    <location>
        <begin position="307"/>
        <end position="350"/>
    </location>
</feature>
<dbReference type="OMA" id="DIGLFCG"/>
<comment type="function">
    <text evidence="2">Involved in the synthesis of the GDP-mannose and dolichol-phosphate-mannose required for a number of critical mannosyl transfer reactions.</text>
</comment>
<evidence type="ECO:0000256" key="12">
    <source>
        <dbReference type="RuleBase" id="RU000611"/>
    </source>
</evidence>
<evidence type="ECO:0000259" key="15">
    <source>
        <dbReference type="Pfam" id="PF01238"/>
    </source>
</evidence>
<dbReference type="GO" id="GO:0009298">
    <property type="term" value="P:GDP-mannose biosynthetic process"/>
    <property type="evidence" value="ECO:0007669"/>
    <property type="project" value="UniProtKB-UniPathway"/>
</dbReference>
<dbReference type="HOGENOM" id="CLU_026967_0_0_1"/>
<dbReference type="GO" id="GO:0004476">
    <property type="term" value="F:mannose-6-phosphate isomerase activity"/>
    <property type="evidence" value="ECO:0007669"/>
    <property type="project" value="UniProtKB-EC"/>
</dbReference>
<comment type="cofactor">
    <cofactor evidence="11 12">
        <name>Zn(2+)</name>
        <dbReference type="ChEBI" id="CHEBI:29105"/>
    </cofactor>
    <text evidence="11 12">Binds 1 zinc ion per subunit.</text>
</comment>
<feature type="binding site" evidence="11">
    <location>
        <position position="123"/>
    </location>
    <ligand>
        <name>Zn(2+)</name>
        <dbReference type="ChEBI" id="CHEBI:29105"/>
    </ligand>
</feature>
<evidence type="ECO:0000256" key="4">
    <source>
        <dbReference type="ARBA" id="ARBA00010772"/>
    </source>
</evidence>
<dbReference type="PROSITE" id="PS00965">
    <property type="entry name" value="PMI_I_1"/>
    <property type="match status" value="1"/>
</dbReference>
<dbReference type="InterPro" id="IPR046458">
    <property type="entry name" value="PMI_typeI_hel"/>
</dbReference>
<dbReference type="Pfam" id="PF20511">
    <property type="entry name" value="PMI_typeI_cat"/>
    <property type="match status" value="1"/>
</dbReference>
<dbReference type="EMBL" id="KE560765">
    <property type="protein sequence ID" value="EPZ35741.1"/>
    <property type="molecule type" value="Genomic_DNA"/>
</dbReference>
<organism evidence="18 19">
    <name type="scientific">Rozella allomycis (strain CSF55)</name>
    <dbReference type="NCBI Taxonomy" id="988480"/>
    <lineage>
        <taxon>Eukaryota</taxon>
        <taxon>Fungi</taxon>
        <taxon>Fungi incertae sedis</taxon>
        <taxon>Cryptomycota</taxon>
        <taxon>Cryptomycota incertae sedis</taxon>
        <taxon>Rozella</taxon>
    </lineage>
</organism>
<feature type="domain" description="Phosphomannose isomerase type I helical insertion" evidence="17">
    <location>
        <begin position="161"/>
        <end position="231"/>
    </location>
</feature>
<feature type="active site" evidence="10">
    <location>
        <position position="269"/>
    </location>
</feature>
<dbReference type="CDD" id="cd07011">
    <property type="entry name" value="cupin_PMI_type_I_N"/>
    <property type="match status" value="1"/>
</dbReference>
<dbReference type="PANTHER" id="PTHR10309">
    <property type="entry name" value="MANNOSE-6-PHOSPHATE ISOMERASE"/>
    <property type="match status" value="1"/>
</dbReference>
<dbReference type="InterPro" id="IPR018050">
    <property type="entry name" value="Pmannose_isomerase-type1_CS"/>
</dbReference>
<dbReference type="STRING" id="988480.A0A075AZJ3"/>
<sequence length="387" mass="43606">MIELTCAVQTYEWGKHGKNSKVAEYAKTCCKDFELSDSKPYAELWMGDHPNGPCFIKSDSCPLSVYLKTNKKVLGAFESLPFLFKVLSIEKALSIQAHPDKKLAAELHEKFPNVYKDANHKPEMTLALTEFEALCGFRDIEEIIMFTNTFEEFGALFDVEIVKQKKRDRELLKEMFTTLMKTDHGKIVSLLQSLNKRLENKKHKRGSIEELFQRIYNQFPDDIGCFCLFFLNYVILKPGDAMFLKANEPHAYISGDCVECMASSDNVVRAGLTPKLKDVEVLTKMLTYEYGSAESKLLKAEKIGMHSLLYDPPIDEFSVVAVMLKENEREELKGVDGPSILIVTEGEGQVNDVEVKSGQVFLNSAGNALKIKSISNIAIFIATCGDF</sequence>
<keyword evidence="9 12" id="KW-0413">Isomerase</keyword>
<gene>
    <name evidence="18" type="ORF">O9G_003359</name>
</gene>
<dbReference type="InterPro" id="IPR016305">
    <property type="entry name" value="Mannose-6-P_Isomerase"/>
</dbReference>
<name>A0A075AZJ3_ROZAC</name>
<evidence type="ECO:0000256" key="3">
    <source>
        <dbReference type="ARBA" id="ARBA00004666"/>
    </source>
</evidence>
<evidence type="ECO:0000256" key="14">
    <source>
        <dbReference type="RuleBase" id="RU004248"/>
    </source>
</evidence>
<keyword evidence="19" id="KW-1185">Reference proteome</keyword>
<evidence type="ECO:0000256" key="5">
    <source>
        <dbReference type="ARBA" id="ARBA00011956"/>
    </source>
</evidence>
<dbReference type="InterPro" id="IPR046456">
    <property type="entry name" value="PMI_typeI_C"/>
</dbReference>
<feature type="domain" description="Phosphomannose isomerase type I catalytic" evidence="16">
    <location>
        <begin position="1"/>
        <end position="139"/>
    </location>
</feature>
<dbReference type="GO" id="GO:0008270">
    <property type="term" value="F:zinc ion binding"/>
    <property type="evidence" value="ECO:0007669"/>
    <property type="project" value="InterPro"/>
</dbReference>
<proteinExistence type="inferred from homology"/>
<dbReference type="InterPro" id="IPR046457">
    <property type="entry name" value="PMI_typeI_cat"/>
</dbReference>
<feature type="binding site" evidence="11">
    <location>
        <position position="96"/>
    </location>
    <ligand>
        <name>Zn(2+)</name>
        <dbReference type="ChEBI" id="CHEBI:29105"/>
    </ligand>
</feature>
<comment type="pathway">
    <text evidence="3 14">Nucleotide-sugar biosynthesis; GDP-alpha-D-mannose biosynthesis; alpha-D-mannose 1-phosphate from D-fructose 6-phosphate: step 1/2.</text>
</comment>
<evidence type="ECO:0000256" key="11">
    <source>
        <dbReference type="PIRSR" id="PIRSR001480-2"/>
    </source>
</evidence>
<dbReference type="Pfam" id="PF01238">
    <property type="entry name" value="PMI_typeI_C"/>
    <property type="match status" value="1"/>
</dbReference>
<evidence type="ECO:0000313" key="19">
    <source>
        <dbReference type="Proteomes" id="UP000030755"/>
    </source>
</evidence>
<keyword evidence="7 11" id="KW-0479">Metal-binding</keyword>
<dbReference type="InterPro" id="IPR001250">
    <property type="entry name" value="Man6P_Isoase-1"/>
</dbReference>
<evidence type="ECO:0000256" key="1">
    <source>
        <dbReference type="ARBA" id="ARBA00000757"/>
    </source>
</evidence>
<evidence type="ECO:0000313" key="18">
    <source>
        <dbReference type="EMBL" id="EPZ35741.1"/>
    </source>
</evidence>
<evidence type="ECO:0000256" key="10">
    <source>
        <dbReference type="PIRSR" id="PIRSR001480-1"/>
    </source>
</evidence>
<dbReference type="GO" id="GO:0005975">
    <property type="term" value="P:carbohydrate metabolic process"/>
    <property type="evidence" value="ECO:0007669"/>
    <property type="project" value="InterPro"/>
</dbReference>
<dbReference type="InterPro" id="IPR011051">
    <property type="entry name" value="RmlC_Cupin_sf"/>
</dbReference>
<keyword evidence="8 11" id="KW-0862">Zinc</keyword>
<dbReference type="Gene3D" id="2.60.120.10">
    <property type="entry name" value="Jelly Rolls"/>
    <property type="match status" value="2"/>
</dbReference>
<evidence type="ECO:0000259" key="16">
    <source>
        <dbReference type="Pfam" id="PF20511"/>
    </source>
</evidence>
<dbReference type="GO" id="GO:0005829">
    <property type="term" value="C:cytosol"/>
    <property type="evidence" value="ECO:0007669"/>
    <property type="project" value="TreeGrafter"/>
</dbReference>
<evidence type="ECO:0000256" key="2">
    <source>
        <dbReference type="ARBA" id="ARBA00002564"/>
    </source>
</evidence>
<protein>
    <recommendedName>
        <fullName evidence="6 12">Mannose-6-phosphate isomerase</fullName>
        <ecNumber evidence="5 12">5.3.1.8</ecNumber>
    </recommendedName>
</protein>